<dbReference type="PROSITE" id="PS01186">
    <property type="entry name" value="EGF_2"/>
    <property type="match status" value="1"/>
</dbReference>
<evidence type="ECO:0000313" key="4">
    <source>
        <dbReference type="EMBL" id="PNH08532.1"/>
    </source>
</evidence>
<dbReference type="AlphaFoldDB" id="A0A2J8A7M0"/>
<dbReference type="EMBL" id="PGGS01000125">
    <property type="protein sequence ID" value="PNH08532.1"/>
    <property type="molecule type" value="Genomic_DNA"/>
</dbReference>
<dbReference type="InterPro" id="IPR052108">
    <property type="entry name" value="MEGF/SIB"/>
</dbReference>
<sequence>MVEASFHLALLLGSNSADASITLSGLLTNFTATTDPATSTAVTVPQAYPDEAATYSFALHTTHDAPSAQLQFSRRQLGYGAYTGMQWPLSTSRSLADPALAALGLRDPPAGMYLCANSTASTTLTLRGATNSCPLSLLPNGQQQLCSGRGTTDTCPHGTCTCPQPYTPPPNWVMTPGLGFEDCSATLQPLLPGPSGALTAKALPGAWSFFSLVVPGAGVAEVAVSAVAVEAAQGSLALFLRHQQLPAEGEGQYDVGGDSSSWLRDQSAHVTLRRGDAAFQPDCSVSLYPLTLGQPLTAAPRAFTYDTLVLRDARQQLPSAATSRLTLTASFTTSDPADPPGLPAWVAARPVVLVAPSAEAAANASGGGGVLWPDGAAARMALTARGAQYTMDVGPWMIAADNALHVLFFNPLSAPRAVGYTLTLAVAGTCLADCSGHGACDAATGLCKCQAPFAGGDCSVDLSAFNGTACAAGSLRPVHLPDRRGTCWAGCKPDGSGFDDSGACAEFTCDGPGEGHGQLRRKGAEDECVEDACTAGDHTVTDPSGDFACTRRCLCPEGGGACGMEATCEPGTLQCLRGLRLVADPERCVAPPACEQGSLKRAYELEGGSAFALCACAAAGDAASCAFTGPTQAASNAGGVVSCLPGYERQGSTSAVRLSDGSEVVTGGACVQAGHETRRHGVSGGMVFFYCLLSIALAAGCVYGSKYGLLMYEQYRYGRSVFSQGQLTWPLFGNRANAGGGADDW</sequence>
<gene>
    <name evidence="4" type="ORF">TSOC_004907</name>
</gene>
<keyword evidence="1" id="KW-0472">Membrane</keyword>
<keyword evidence="1" id="KW-0812">Transmembrane</keyword>
<dbReference type="PANTHER" id="PTHR24035">
    <property type="entry name" value="MULTIPLE EPIDERMAL GROWTH FACTOR-LIKE DOMAINS PROTEIN"/>
    <property type="match status" value="1"/>
</dbReference>
<name>A0A2J8A7M0_9CHLO</name>
<evidence type="ECO:0000313" key="5">
    <source>
        <dbReference type="Proteomes" id="UP000236333"/>
    </source>
</evidence>
<reference evidence="4 5" key="1">
    <citation type="journal article" date="2017" name="Mol. Biol. Evol.">
        <title>The 4-celled Tetrabaena socialis nuclear genome reveals the essential components for genetic control of cell number at the origin of multicellularity in the volvocine lineage.</title>
        <authorList>
            <person name="Featherston J."/>
            <person name="Arakaki Y."/>
            <person name="Hanschen E.R."/>
            <person name="Ferris P.J."/>
            <person name="Michod R.E."/>
            <person name="Olson B.J.S.C."/>
            <person name="Nozaki H."/>
            <person name="Durand P.M."/>
        </authorList>
    </citation>
    <scope>NUCLEOTIDE SEQUENCE [LARGE SCALE GENOMIC DNA]</scope>
    <source>
        <strain evidence="4 5">NIES-571</strain>
    </source>
</reference>
<dbReference type="Proteomes" id="UP000236333">
    <property type="component" value="Unassembled WGS sequence"/>
</dbReference>
<feature type="transmembrane region" description="Helical" evidence="1">
    <location>
        <begin position="687"/>
        <end position="709"/>
    </location>
</feature>
<proteinExistence type="predicted"/>
<dbReference type="PROSITE" id="PS00022">
    <property type="entry name" value="EGF_1"/>
    <property type="match status" value="1"/>
</dbReference>
<evidence type="ECO:0000256" key="1">
    <source>
        <dbReference type="SAM" id="Phobius"/>
    </source>
</evidence>
<feature type="domain" description="EGF-like" evidence="2 3">
    <location>
        <begin position="447"/>
        <end position="458"/>
    </location>
</feature>
<accession>A0A2J8A7M0</accession>
<comment type="caution">
    <text evidence="4">The sequence shown here is derived from an EMBL/GenBank/DDBJ whole genome shotgun (WGS) entry which is preliminary data.</text>
</comment>
<protein>
    <recommendedName>
        <fullName evidence="2 3">EGF-like domain-containing protein</fullName>
    </recommendedName>
</protein>
<dbReference type="OrthoDB" id="527990at2759"/>
<organism evidence="4 5">
    <name type="scientific">Tetrabaena socialis</name>
    <dbReference type="NCBI Taxonomy" id="47790"/>
    <lineage>
        <taxon>Eukaryota</taxon>
        <taxon>Viridiplantae</taxon>
        <taxon>Chlorophyta</taxon>
        <taxon>core chlorophytes</taxon>
        <taxon>Chlorophyceae</taxon>
        <taxon>CS clade</taxon>
        <taxon>Chlamydomonadales</taxon>
        <taxon>Tetrabaenaceae</taxon>
        <taxon>Tetrabaena</taxon>
    </lineage>
</organism>
<evidence type="ECO:0000259" key="3">
    <source>
        <dbReference type="PROSITE" id="PS01186"/>
    </source>
</evidence>
<dbReference type="Gene3D" id="2.60.120.260">
    <property type="entry name" value="Galactose-binding domain-like"/>
    <property type="match status" value="1"/>
</dbReference>
<keyword evidence="1" id="KW-1133">Transmembrane helix</keyword>
<keyword evidence="5" id="KW-1185">Reference proteome</keyword>
<evidence type="ECO:0000259" key="2">
    <source>
        <dbReference type="PROSITE" id="PS00022"/>
    </source>
</evidence>
<dbReference type="PANTHER" id="PTHR24035:SF109">
    <property type="entry name" value="PROTEIN DRAPER"/>
    <property type="match status" value="1"/>
</dbReference>
<dbReference type="InterPro" id="IPR000742">
    <property type="entry name" value="EGF"/>
</dbReference>